<dbReference type="EMBL" id="DSIY01000245">
    <property type="protein sequence ID" value="HEG91824.1"/>
    <property type="molecule type" value="Genomic_DNA"/>
</dbReference>
<dbReference type="Pfam" id="PF09344">
    <property type="entry name" value="Cas_CT1975"/>
    <property type="match status" value="1"/>
</dbReference>
<name>A0A831X133_9BACT</name>
<reference evidence="1" key="1">
    <citation type="journal article" date="2020" name="mSystems">
        <title>Genome- and Community-Level Interaction Insights into Carbon Utilization and Element Cycling Functions of Hydrothermarchaeota in Hydrothermal Sediment.</title>
        <authorList>
            <person name="Zhou Z."/>
            <person name="Liu Y."/>
            <person name="Xu W."/>
            <person name="Pan J."/>
            <person name="Luo Z.H."/>
            <person name="Li M."/>
        </authorList>
    </citation>
    <scope>NUCLEOTIDE SEQUENCE [LARGE SCALE GENOMIC DNA]</scope>
    <source>
        <strain evidence="1">SpSt-210</strain>
    </source>
</reference>
<accession>A0A831X133</accession>
<organism evidence="1">
    <name type="scientific">Thermorudis peleae</name>
    <dbReference type="NCBI Taxonomy" id="1382356"/>
    <lineage>
        <taxon>Bacteria</taxon>
        <taxon>Pseudomonadati</taxon>
        <taxon>Thermomicrobiota</taxon>
        <taxon>Thermomicrobia</taxon>
        <taxon>Thermomicrobia incertae sedis</taxon>
        <taxon>Thermorudis</taxon>
    </lineage>
</organism>
<protein>
    <submittedName>
        <fullName evidence="1">Type I-E CRISPR-associated protein Cas7/Cse4/CasC</fullName>
    </submittedName>
</protein>
<comment type="caution">
    <text evidence="1">The sequence shown here is derived from an EMBL/GenBank/DDBJ whole genome shotgun (WGS) entry which is preliminary data.</text>
</comment>
<dbReference type="NCBIfam" id="TIGR01869">
    <property type="entry name" value="casC_Cse4"/>
    <property type="match status" value="1"/>
</dbReference>
<gene>
    <name evidence="1" type="primary">cas7e</name>
    <name evidence="1" type="ORF">ENP34_10360</name>
</gene>
<evidence type="ECO:0000313" key="1">
    <source>
        <dbReference type="EMBL" id="HEG91824.1"/>
    </source>
</evidence>
<sequence length="395" mass="43222">MFVELHLIQHFAPSNLNRDDTGAPKDCEFGGVRRARISSQCIKRAIRTTFQREQLLSPEHQAIRTKRLLGELADRLVAAGKDREQALAVAQRLIESLGLALATRQPEKTEYLVFLGRHEVERLANLAAEAWDALVAVDDARSGEQQRKKSRSGIPSEISRAAHQILDGGKAVDLALFGRMLADLPERNIDAACQVAHAISTNRVTMEFDYYTAVDDLLPEETAGADMIGTVEFNSACYYRYLNVDTEQLVSNLQGDTDLAKAGLHALLQAAVSAIPTGKQNSFAAQNPPSLVFAVVRQRGLWSLANAFVEPARPRDGRDLVQESIRKLDTYWGRLVGMYGADGIQGGWVATHEPDQLQALRSAPCHPVKTVSHVIEQALSAAFGGDSHQQKGAPA</sequence>
<dbReference type="AlphaFoldDB" id="A0A831X133"/>
<dbReference type="InterPro" id="IPR010148">
    <property type="entry name" value="CRISPR-assoc_prot_CT1975"/>
</dbReference>
<proteinExistence type="predicted"/>